<evidence type="ECO:0000313" key="3">
    <source>
        <dbReference type="Proteomes" id="UP000275456"/>
    </source>
</evidence>
<keyword evidence="3" id="KW-1185">Reference proteome</keyword>
<gene>
    <name evidence="2" type="ORF">EDD26_2254</name>
</gene>
<evidence type="ECO:0000313" key="2">
    <source>
        <dbReference type="EMBL" id="ROR66859.1"/>
    </source>
</evidence>
<accession>A0A3N2AUZ7</accession>
<name>A0A3N2AUZ7_9MICO</name>
<dbReference type="InterPro" id="IPR025309">
    <property type="entry name" value="KTSC_dom"/>
</dbReference>
<dbReference type="Proteomes" id="UP000275456">
    <property type="component" value="Unassembled WGS sequence"/>
</dbReference>
<evidence type="ECO:0000259" key="1">
    <source>
        <dbReference type="Pfam" id="PF13619"/>
    </source>
</evidence>
<sequence>MPRMQHVESSSVDAVGFDPARNELTVRFVSGDTYVYGMVPRAVFEALLGADSIGRFVNERIKPRHPVRSS</sequence>
<organism evidence="2 3">
    <name type="scientific">Agrococcus jenensis</name>
    <dbReference type="NCBI Taxonomy" id="46353"/>
    <lineage>
        <taxon>Bacteria</taxon>
        <taxon>Bacillati</taxon>
        <taxon>Actinomycetota</taxon>
        <taxon>Actinomycetes</taxon>
        <taxon>Micrococcales</taxon>
        <taxon>Microbacteriaceae</taxon>
        <taxon>Agrococcus</taxon>
    </lineage>
</organism>
<dbReference type="AlphaFoldDB" id="A0A3N2AUZ7"/>
<reference evidence="2 3" key="1">
    <citation type="submission" date="2018-11" db="EMBL/GenBank/DDBJ databases">
        <title>Sequencing the genomes of 1000 actinobacteria strains.</title>
        <authorList>
            <person name="Klenk H.-P."/>
        </authorList>
    </citation>
    <scope>NUCLEOTIDE SEQUENCE [LARGE SCALE GENOMIC DNA]</scope>
    <source>
        <strain evidence="2 3">DSM 9580</strain>
    </source>
</reference>
<feature type="domain" description="KTSC" evidence="1">
    <location>
        <begin position="8"/>
        <end position="64"/>
    </location>
</feature>
<dbReference type="Pfam" id="PF13619">
    <property type="entry name" value="KTSC"/>
    <property type="match status" value="1"/>
</dbReference>
<proteinExistence type="predicted"/>
<protein>
    <submittedName>
        <fullName evidence="2">KTSC domain-containing protein</fullName>
    </submittedName>
</protein>
<dbReference type="EMBL" id="RKHJ01000001">
    <property type="protein sequence ID" value="ROR66859.1"/>
    <property type="molecule type" value="Genomic_DNA"/>
</dbReference>
<comment type="caution">
    <text evidence="2">The sequence shown here is derived from an EMBL/GenBank/DDBJ whole genome shotgun (WGS) entry which is preliminary data.</text>
</comment>
<dbReference type="RefSeq" id="WP_123697795.1">
    <property type="nucleotide sequence ID" value="NZ_RKHJ01000001.1"/>
</dbReference>
<dbReference type="OrthoDB" id="8450910at2"/>